<name>A0A9X2VQ98_9PSEU</name>
<accession>A0A9X2VQ98</accession>
<reference evidence="1" key="1">
    <citation type="submission" date="2022-08" db="EMBL/GenBank/DDBJ databases">
        <authorList>
            <person name="Tistechok S."/>
            <person name="Samborskyy M."/>
            <person name="Roman I."/>
        </authorList>
    </citation>
    <scope>NUCLEOTIDE SEQUENCE</scope>
    <source>
        <strain evidence="1">DSM 103496</strain>
    </source>
</reference>
<protein>
    <submittedName>
        <fullName evidence="1">Uncharacterized protein</fullName>
    </submittedName>
</protein>
<dbReference type="RefSeq" id="WP_259625848.1">
    <property type="nucleotide sequence ID" value="NZ_JANYMP010000013.1"/>
</dbReference>
<gene>
    <name evidence="1" type="ORF">NZH93_26160</name>
</gene>
<keyword evidence="2" id="KW-1185">Reference proteome</keyword>
<evidence type="ECO:0000313" key="1">
    <source>
        <dbReference type="EMBL" id="MCS7480354.1"/>
    </source>
</evidence>
<organism evidence="1 2">
    <name type="scientific">Umezawaea endophytica</name>
    <dbReference type="NCBI Taxonomy" id="1654476"/>
    <lineage>
        <taxon>Bacteria</taxon>
        <taxon>Bacillati</taxon>
        <taxon>Actinomycetota</taxon>
        <taxon>Actinomycetes</taxon>
        <taxon>Pseudonocardiales</taxon>
        <taxon>Pseudonocardiaceae</taxon>
        <taxon>Umezawaea</taxon>
    </lineage>
</organism>
<evidence type="ECO:0000313" key="2">
    <source>
        <dbReference type="Proteomes" id="UP001141259"/>
    </source>
</evidence>
<proteinExistence type="predicted"/>
<sequence>MAISVIVEEDGLTVRNIGGGTAVATEERPGTAALHVDCDDFRQFLSDAKTGKFDDLV</sequence>
<dbReference type="Proteomes" id="UP001141259">
    <property type="component" value="Unassembled WGS sequence"/>
</dbReference>
<comment type="caution">
    <text evidence="1">The sequence shown here is derived from an EMBL/GenBank/DDBJ whole genome shotgun (WGS) entry which is preliminary data.</text>
</comment>
<dbReference type="EMBL" id="JANYMP010000013">
    <property type="protein sequence ID" value="MCS7480354.1"/>
    <property type="molecule type" value="Genomic_DNA"/>
</dbReference>
<dbReference type="AlphaFoldDB" id="A0A9X2VQ98"/>